<protein>
    <recommendedName>
        <fullName evidence="3">DUF551 domain-containing protein</fullName>
    </recommendedName>
</protein>
<sequence length="242" mass="26721">MTTITKERVAEIIHAAGLEPCDYEEVFGSIKTGEIVAMARIALASLEAEPVGTFRKGPCGYSPSFHEDAMPLYAAPPAPVVPEEMTMADAIMEIDAKDADRWTGRIGFKKGWNACRAAMLQGTDGKPELTVWYGSMPETNGKTNWTAMLHRKGQHPWEGITIDRSEYPDRVRYEADRMSHLIGELADEPDILAYDADAHSGYVEPVSNRDELPVSEIECDICGFKSTDPDGAHYCCEDNSND</sequence>
<dbReference type="RefSeq" id="WP_152402810.1">
    <property type="nucleotide sequence ID" value="NZ_WHIY01000031.1"/>
</dbReference>
<dbReference type="Proteomes" id="UP000475079">
    <property type="component" value="Unassembled WGS sequence"/>
</dbReference>
<dbReference type="AlphaFoldDB" id="A0A6L5EGI9"/>
<evidence type="ECO:0008006" key="3">
    <source>
        <dbReference type="Google" id="ProtNLM"/>
    </source>
</evidence>
<organism evidence="1 2">
    <name type="scientific">Citrobacter telavivensis</name>
    <dbReference type="NCBI Taxonomy" id="2653932"/>
    <lineage>
        <taxon>Bacteria</taxon>
        <taxon>Pseudomonadati</taxon>
        <taxon>Pseudomonadota</taxon>
        <taxon>Gammaproteobacteria</taxon>
        <taxon>Enterobacterales</taxon>
        <taxon>Enterobacteriaceae</taxon>
        <taxon>Citrobacter</taxon>
    </lineage>
</organism>
<reference evidence="1 2" key="1">
    <citation type="submission" date="2019-10" db="EMBL/GenBank/DDBJ databases">
        <title>Characterization of a new Citrobacter species.</title>
        <authorList>
            <person name="Goncalves Ribeiro T."/>
            <person name="Izdebski R."/>
            <person name="Urbanowicz P."/>
            <person name="Carmeli Y."/>
            <person name="Gniadkowski M."/>
            <person name="Peixe L."/>
        </authorList>
    </citation>
    <scope>NUCLEOTIDE SEQUENCE [LARGE SCALE GENOMIC DNA]</scope>
    <source>
        <strain evidence="1 2">NMI7905_11</strain>
    </source>
</reference>
<gene>
    <name evidence="1" type="ORF">GBB84_26795</name>
</gene>
<keyword evidence="2" id="KW-1185">Reference proteome</keyword>
<evidence type="ECO:0000313" key="2">
    <source>
        <dbReference type="Proteomes" id="UP000475079"/>
    </source>
</evidence>
<evidence type="ECO:0000313" key="1">
    <source>
        <dbReference type="EMBL" id="MPQ54486.1"/>
    </source>
</evidence>
<name>A0A6L5EGI9_9ENTR</name>
<dbReference type="EMBL" id="WHIY01000031">
    <property type="protein sequence ID" value="MPQ54486.1"/>
    <property type="molecule type" value="Genomic_DNA"/>
</dbReference>
<comment type="caution">
    <text evidence="1">The sequence shown here is derived from an EMBL/GenBank/DDBJ whole genome shotgun (WGS) entry which is preliminary data.</text>
</comment>
<accession>A0A6L5EGI9</accession>
<proteinExistence type="predicted"/>